<proteinExistence type="predicted"/>
<gene>
    <name evidence="1" type="ORF">QFC24_004233</name>
</gene>
<sequence>MSSSVLSPLPRSRTGDQNRTTTEPASPGVTVRKAPFPIALVLLLTAVTLTILSVYVPDLIHVTELTPGPTHFETKYGLYRRCTRKTAAADNVLGFSSNGELSHAISRYDQIVASSVAYNDDEEVYILERADLSDSSPPKSLDRLARLVDTTRRIAQRSRSTQMQMANEGMVGTTGLEDTPIDGEGDNWVCTPFPQSSECERLGQKFSPCVVALIALLVITIGLGSRKVRAQRRRGGWKIVSTLMAVHAILQTVSVAIILHVYRTDPRFKGEKSHLDKACDFAVASAIISIATVMALTLTGVAAEAGKTWAAGKSAKRRRSHRKFHRRTRSGRVVAMPAGEVDGEHTVDEETSLLPDRPNGFGDDEENVNGITKATGSSSR</sequence>
<protein>
    <submittedName>
        <fullName evidence="1">Uncharacterized protein</fullName>
    </submittedName>
</protein>
<evidence type="ECO:0000313" key="1">
    <source>
        <dbReference type="EMBL" id="KAJ9122802.1"/>
    </source>
</evidence>
<keyword evidence="2" id="KW-1185">Reference proteome</keyword>
<organism evidence="1 2">
    <name type="scientific">Naganishia onofrii</name>
    <dbReference type="NCBI Taxonomy" id="1851511"/>
    <lineage>
        <taxon>Eukaryota</taxon>
        <taxon>Fungi</taxon>
        <taxon>Dikarya</taxon>
        <taxon>Basidiomycota</taxon>
        <taxon>Agaricomycotina</taxon>
        <taxon>Tremellomycetes</taxon>
        <taxon>Filobasidiales</taxon>
        <taxon>Filobasidiaceae</taxon>
        <taxon>Naganishia</taxon>
    </lineage>
</organism>
<reference evidence="1" key="1">
    <citation type="submission" date="2023-04" db="EMBL/GenBank/DDBJ databases">
        <title>Draft Genome sequencing of Naganishia species isolated from polar environments using Oxford Nanopore Technology.</title>
        <authorList>
            <person name="Leo P."/>
            <person name="Venkateswaran K."/>
        </authorList>
    </citation>
    <scope>NUCLEOTIDE SEQUENCE</scope>
    <source>
        <strain evidence="1">DBVPG 5303</strain>
    </source>
</reference>
<dbReference type="Proteomes" id="UP001234202">
    <property type="component" value="Unassembled WGS sequence"/>
</dbReference>
<evidence type="ECO:0000313" key="2">
    <source>
        <dbReference type="Proteomes" id="UP001234202"/>
    </source>
</evidence>
<name>A0ACC2XHQ2_9TREE</name>
<comment type="caution">
    <text evidence="1">The sequence shown here is derived from an EMBL/GenBank/DDBJ whole genome shotgun (WGS) entry which is preliminary data.</text>
</comment>
<dbReference type="EMBL" id="JASBWV010000014">
    <property type="protein sequence ID" value="KAJ9122802.1"/>
    <property type="molecule type" value="Genomic_DNA"/>
</dbReference>
<accession>A0ACC2XHQ2</accession>